<gene>
    <name evidence="1" type="primary">OA_BBa0065J20.32</name>
</gene>
<sequence>MDAELFSGKTGGYWRNHYANKTLWSPWYPESHLRQPSNSPILKQLVENLSFTNQQDIHRDRQQQQLGIRLAEQRTAKGFTSLHGYLQQNGYQRRKTFMPKPLCPHRKCEICHLEDETASHFCLSCPFAATFWASIGIDPGITDVRNLANIKPPACIPIAHHRSFLLCFWGLWNHRHEVVFRNLQPCLRRLLSRCIEDANLWAERF</sequence>
<evidence type="ECO:0008006" key="2">
    <source>
        <dbReference type="Google" id="ProtNLM"/>
    </source>
</evidence>
<evidence type="ECO:0000313" key="1">
    <source>
        <dbReference type="EMBL" id="BAX25074.1"/>
    </source>
</evidence>
<name>A0A1V1H972_9ORYZ</name>
<dbReference type="EMBL" id="AP011471">
    <property type="protein sequence ID" value="BAX25074.1"/>
    <property type="molecule type" value="Genomic_DNA"/>
</dbReference>
<dbReference type="AlphaFoldDB" id="A0A1V1H972"/>
<organism evidence="1">
    <name type="scientific">Oryza alta</name>
    <dbReference type="NCBI Taxonomy" id="52545"/>
    <lineage>
        <taxon>Eukaryota</taxon>
        <taxon>Viridiplantae</taxon>
        <taxon>Streptophyta</taxon>
        <taxon>Embryophyta</taxon>
        <taxon>Tracheophyta</taxon>
        <taxon>Spermatophyta</taxon>
        <taxon>Magnoliopsida</taxon>
        <taxon>Liliopsida</taxon>
        <taxon>Poales</taxon>
        <taxon>Poaceae</taxon>
        <taxon>BOP clade</taxon>
        <taxon>Oryzoideae</taxon>
        <taxon>Oryzeae</taxon>
        <taxon>Oryzinae</taxon>
        <taxon>Oryza</taxon>
    </lineage>
</organism>
<proteinExistence type="predicted"/>
<reference evidence="1" key="1">
    <citation type="submission" date="2009-05" db="EMBL/GenBank/DDBJ databases">
        <title>Oryza sativa Japonica Group genomic DNA, chromosome 6, BAC clone:KMK0024M20, cultivar:Khau Mac Kho.</title>
        <authorList>
            <person name="Matsumoto T."/>
            <person name="Wu J."/>
            <person name="Kanamori H."/>
        </authorList>
    </citation>
    <scope>NUCLEOTIDE SEQUENCE</scope>
    <source>
        <strain evidence="1">IRGC 105143</strain>
    </source>
</reference>
<accession>A0A1V1H972</accession>
<protein>
    <recommendedName>
        <fullName evidence="2">Reverse transcriptase zinc-binding domain-containing protein</fullName>
    </recommendedName>
</protein>